<dbReference type="RefSeq" id="WP_137089974.1">
    <property type="nucleotide sequence ID" value="NZ_CP028923.1"/>
</dbReference>
<dbReference type="GO" id="GO:0009090">
    <property type="term" value="P:homoserine biosynthetic process"/>
    <property type="evidence" value="ECO:0007669"/>
    <property type="project" value="TreeGrafter"/>
</dbReference>
<evidence type="ECO:0000313" key="12">
    <source>
        <dbReference type="Proteomes" id="UP000298616"/>
    </source>
</evidence>
<evidence type="ECO:0000256" key="8">
    <source>
        <dbReference type="RuleBase" id="RU003448"/>
    </source>
</evidence>
<dbReference type="EMBL" id="CP028923">
    <property type="protein sequence ID" value="QCK14385.1"/>
    <property type="molecule type" value="Genomic_DNA"/>
</dbReference>
<proteinExistence type="inferred from homology"/>
<evidence type="ECO:0000313" key="11">
    <source>
        <dbReference type="EMBL" id="QCK14385.1"/>
    </source>
</evidence>
<name>A0A4D7JU25_9BACT</name>
<keyword evidence="12" id="KW-1185">Reference proteome</keyword>
<dbReference type="InterPro" id="IPR001341">
    <property type="entry name" value="Asp_kinase"/>
</dbReference>
<evidence type="ECO:0000256" key="3">
    <source>
        <dbReference type="ARBA" id="ARBA00022679"/>
    </source>
</evidence>
<dbReference type="PANTHER" id="PTHR21499:SF59">
    <property type="entry name" value="ASPARTOKINASE"/>
    <property type="match status" value="1"/>
</dbReference>
<dbReference type="NCBIfam" id="TIGR00657">
    <property type="entry name" value="asp_kinases"/>
    <property type="match status" value="1"/>
</dbReference>
<comment type="pathway">
    <text evidence="1 9">Amino-acid biosynthesis; L-lysine biosynthesis via DAP pathway; (S)-tetrahydrodipicolinate from L-aspartate: step 1/4.</text>
</comment>
<protein>
    <recommendedName>
        <fullName evidence="8">Aspartokinase</fullName>
        <ecNumber evidence="8">2.7.2.4</ecNumber>
    </recommendedName>
</protein>
<dbReference type="PIRSF" id="PIRSF000726">
    <property type="entry name" value="Asp_kin"/>
    <property type="match status" value="1"/>
</dbReference>
<evidence type="ECO:0000256" key="1">
    <source>
        <dbReference type="ARBA" id="ARBA00004766"/>
    </source>
</evidence>
<dbReference type="GO" id="GO:0005524">
    <property type="term" value="F:ATP binding"/>
    <property type="evidence" value="ECO:0007669"/>
    <property type="project" value="UniProtKB-KW"/>
</dbReference>
<dbReference type="InterPro" id="IPR001048">
    <property type="entry name" value="Asp/Glu/Uridylate_kinase"/>
</dbReference>
<dbReference type="Proteomes" id="UP000298616">
    <property type="component" value="Chromosome"/>
</dbReference>
<keyword evidence="9" id="KW-0028">Amino-acid biosynthesis</keyword>
<dbReference type="InterPro" id="IPR036393">
    <property type="entry name" value="AceGlu_kinase-like_sf"/>
</dbReference>
<sequence>MRVFKFGGASLKNANAIINMVSIVCSNKNEHPLIVVVSAMGKTTNALEIILQNALNGKDYMQDLNKLKNYHLETASDLENNDSSNITNLVNNLFQSFEIKLKELVNQYNGSVESYQFSYDQIVSYGELLSSNIVSEYMNLTGIKNSWLDAREIIVTDSTYTEGKVNWKKTNDRVKKQITKFNGIKITQGFIGADPYNNTTTLGREGSDFTGAIFANCLNAESLTIWKDVPGILNADPKIFHDAQLYDYLSYREAAEMTYYGASVIHPKTIKPLANKKIPLNVRSFERPGETGTLIGNEKSHKVFPAFITKNNQALVSFKVKDFSFIDENNLTTIFHTITNLNIKLNLMQNSATSFSICIDYKEYQVNRLIEQLSSEFKILFNKKLQLITVKNYTEESIERFKEEKILLEQRSRNNYRIVVGEDITF</sequence>
<organism evidence="11 12">
    <name type="scientific">Mangrovivirga cuniculi</name>
    <dbReference type="NCBI Taxonomy" id="2715131"/>
    <lineage>
        <taxon>Bacteria</taxon>
        <taxon>Pseudomonadati</taxon>
        <taxon>Bacteroidota</taxon>
        <taxon>Cytophagia</taxon>
        <taxon>Cytophagales</taxon>
        <taxon>Mangrovivirgaceae</taxon>
        <taxon>Mangrovivirga</taxon>
    </lineage>
</organism>
<dbReference type="KEGG" id="fpf:DCC35_06335"/>
<dbReference type="GO" id="GO:0004072">
    <property type="term" value="F:aspartate kinase activity"/>
    <property type="evidence" value="ECO:0007669"/>
    <property type="project" value="UniProtKB-EC"/>
</dbReference>
<keyword evidence="5 8" id="KW-0418">Kinase</keyword>
<comment type="pathway">
    <text evidence="9">Amino-acid biosynthesis; L-methionine biosynthesis via de novo pathway; L-homoserine from L-aspartate: step 1/3.</text>
</comment>
<dbReference type="GO" id="GO:0009088">
    <property type="term" value="P:threonine biosynthetic process"/>
    <property type="evidence" value="ECO:0007669"/>
    <property type="project" value="UniProtKB-UniPathway"/>
</dbReference>
<evidence type="ECO:0000256" key="5">
    <source>
        <dbReference type="ARBA" id="ARBA00022777"/>
    </source>
</evidence>
<evidence type="ECO:0000256" key="7">
    <source>
        <dbReference type="ARBA" id="ARBA00047872"/>
    </source>
</evidence>
<evidence type="ECO:0000259" key="10">
    <source>
        <dbReference type="Pfam" id="PF00696"/>
    </source>
</evidence>
<dbReference type="SUPFAM" id="SSF53633">
    <property type="entry name" value="Carbamate kinase-like"/>
    <property type="match status" value="1"/>
</dbReference>
<accession>A0A4D7JU25</accession>
<dbReference type="InterPro" id="IPR042199">
    <property type="entry name" value="AsparK_Bifunc_asparK/hSer_DH"/>
</dbReference>
<dbReference type="CDD" id="cd04243">
    <property type="entry name" value="AAK_AK-HSDH-like"/>
    <property type="match status" value="1"/>
</dbReference>
<dbReference type="InterPro" id="IPR005260">
    <property type="entry name" value="Asp_kin_monofn"/>
</dbReference>
<gene>
    <name evidence="11" type="ORF">DCC35_06335</name>
</gene>
<dbReference type="PANTHER" id="PTHR21499">
    <property type="entry name" value="ASPARTATE KINASE"/>
    <property type="match status" value="1"/>
</dbReference>
<keyword evidence="6" id="KW-0067">ATP-binding</keyword>
<dbReference type="Gene3D" id="3.40.1160.10">
    <property type="entry name" value="Acetylglutamate kinase-like"/>
    <property type="match status" value="1"/>
</dbReference>
<dbReference type="Pfam" id="PF00696">
    <property type="entry name" value="AA_kinase"/>
    <property type="match status" value="1"/>
</dbReference>
<keyword evidence="3 8" id="KW-0808">Transferase</keyword>
<dbReference type="AlphaFoldDB" id="A0A4D7JU25"/>
<dbReference type="UniPathway" id="UPA00051">
    <property type="reaction ID" value="UER00462"/>
</dbReference>
<dbReference type="GO" id="GO:0005829">
    <property type="term" value="C:cytosol"/>
    <property type="evidence" value="ECO:0007669"/>
    <property type="project" value="TreeGrafter"/>
</dbReference>
<reference evidence="11 12" key="1">
    <citation type="submission" date="2018-04" db="EMBL/GenBank/DDBJ databases">
        <title>Complete genome uncultured novel isolate.</title>
        <authorList>
            <person name="Merlino G."/>
        </authorList>
    </citation>
    <scope>NUCLEOTIDE SEQUENCE [LARGE SCALE GENOMIC DNA]</scope>
    <source>
        <strain evidence="12">R1DC9</strain>
    </source>
</reference>
<comment type="similarity">
    <text evidence="2 8">Belongs to the aspartokinase family.</text>
</comment>
<dbReference type="Gene3D" id="1.20.120.1320">
    <property type="entry name" value="Aspartokinase, catalytic domain"/>
    <property type="match status" value="1"/>
</dbReference>
<comment type="catalytic activity">
    <reaction evidence="7 8">
        <text>L-aspartate + ATP = 4-phospho-L-aspartate + ADP</text>
        <dbReference type="Rhea" id="RHEA:23776"/>
        <dbReference type="ChEBI" id="CHEBI:29991"/>
        <dbReference type="ChEBI" id="CHEBI:30616"/>
        <dbReference type="ChEBI" id="CHEBI:57535"/>
        <dbReference type="ChEBI" id="CHEBI:456216"/>
        <dbReference type="EC" id="2.7.2.4"/>
    </reaction>
</comment>
<feature type="domain" description="Aspartate/glutamate/uridylate kinase" evidence="10">
    <location>
        <begin position="2"/>
        <end position="283"/>
    </location>
</feature>
<dbReference type="OrthoDB" id="9799110at2"/>
<dbReference type="UniPathway" id="UPA00034">
    <property type="reaction ID" value="UER00015"/>
</dbReference>
<dbReference type="UniPathway" id="UPA00050">
    <property type="reaction ID" value="UER00461"/>
</dbReference>
<evidence type="ECO:0000256" key="4">
    <source>
        <dbReference type="ARBA" id="ARBA00022741"/>
    </source>
</evidence>
<dbReference type="EC" id="2.7.2.4" evidence="8"/>
<evidence type="ECO:0000256" key="9">
    <source>
        <dbReference type="RuleBase" id="RU004249"/>
    </source>
</evidence>
<keyword evidence="4" id="KW-0547">Nucleotide-binding</keyword>
<dbReference type="GO" id="GO:0009089">
    <property type="term" value="P:lysine biosynthetic process via diaminopimelate"/>
    <property type="evidence" value="ECO:0007669"/>
    <property type="project" value="UniProtKB-UniPathway"/>
</dbReference>
<comment type="pathway">
    <text evidence="9">Amino-acid biosynthesis; L-threonine biosynthesis; L-threonine from L-aspartate: step 1/5.</text>
</comment>
<evidence type="ECO:0000256" key="6">
    <source>
        <dbReference type="ARBA" id="ARBA00022840"/>
    </source>
</evidence>
<evidence type="ECO:0000256" key="2">
    <source>
        <dbReference type="ARBA" id="ARBA00010122"/>
    </source>
</evidence>